<feature type="transmembrane region" description="Helical" evidence="1">
    <location>
        <begin position="12"/>
        <end position="33"/>
    </location>
</feature>
<gene>
    <name evidence="2" type="ORF">ROA7023_02009</name>
</gene>
<evidence type="ECO:0000313" key="3">
    <source>
        <dbReference type="Proteomes" id="UP000193900"/>
    </source>
</evidence>
<reference evidence="2 3" key="1">
    <citation type="submission" date="2017-03" db="EMBL/GenBank/DDBJ databases">
        <authorList>
            <person name="Afonso C.L."/>
            <person name="Miller P.J."/>
            <person name="Scott M.A."/>
            <person name="Spackman E."/>
            <person name="Goraichik I."/>
            <person name="Dimitrov K.M."/>
            <person name="Suarez D.L."/>
            <person name="Swayne D.E."/>
        </authorList>
    </citation>
    <scope>NUCLEOTIDE SEQUENCE [LARGE SCALE GENOMIC DNA]</scope>
    <source>
        <strain evidence="2 3">CECT 7023</strain>
    </source>
</reference>
<name>A0A1Y5STL9_9RHOB</name>
<proteinExistence type="predicted"/>
<evidence type="ECO:0000256" key="1">
    <source>
        <dbReference type="SAM" id="Phobius"/>
    </source>
</evidence>
<keyword evidence="1" id="KW-0472">Membrane</keyword>
<accession>A0A1Y5STL9</accession>
<protein>
    <submittedName>
        <fullName evidence="2">Uncharacterized protein</fullName>
    </submittedName>
</protein>
<keyword evidence="1" id="KW-0812">Transmembrane</keyword>
<dbReference type="RefSeq" id="WP_268807987.1">
    <property type="nucleotide sequence ID" value="NZ_FWFZ01000008.1"/>
</dbReference>
<keyword evidence="1" id="KW-1133">Transmembrane helix</keyword>
<dbReference type="EMBL" id="FWFZ01000008">
    <property type="protein sequence ID" value="SLN47562.1"/>
    <property type="molecule type" value="Genomic_DNA"/>
</dbReference>
<evidence type="ECO:0000313" key="2">
    <source>
        <dbReference type="EMBL" id="SLN47562.1"/>
    </source>
</evidence>
<sequence>MGTETAFALNGAAIALPGGLPLVLSGLLALGLIGRRHRIG</sequence>
<dbReference type="AlphaFoldDB" id="A0A1Y5STL9"/>
<keyword evidence="3" id="KW-1185">Reference proteome</keyword>
<dbReference type="Proteomes" id="UP000193900">
    <property type="component" value="Unassembled WGS sequence"/>
</dbReference>
<organism evidence="2 3">
    <name type="scientific">Roseisalinus antarcticus</name>
    <dbReference type="NCBI Taxonomy" id="254357"/>
    <lineage>
        <taxon>Bacteria</taxon>
        <taxon>Pseudomonadati</taxon>
        <taxon>Pseudomonadota</taxon>
        <taxon>Alphaproteobacteria</taxon>
        <taxon>Rhodobacterales</taxon>
        <taxon>Roseobacteraceae</taxon>
        <taxon>Roseisalinus</taxon>
    </lineage>
</organism>